<reference evidence="2 3" key="1">
    <citation type="journal article" date="2019" name="Emerg. Microbes Infect.">
        <title>Comprehensive subspecies identification of 175 nontuberculous mycobacteria species based on 7547 genomic profiles.</title>
        <authorList>
            <person name="Matsumoto Y."/>
            <person name="Kinjo T."/>
            <person name="Motooka D."/>
            <person name="Nabeya D."/>
            <person name="Jung N."/>
            <person name="Uechi K."/>
            <person name="Horii T."/>
            <person name="Iida T."/>
            <person name="Fujita J."/>
            <person name="Nakamura S."/>
        </authorList>
    </citation>
    <scope>NUCLEOTIDE SEQUENCE [LARGE SCALE GENOMIC DNA]</scope>
    <source>
        <strain evidence="2 3">JCM 30725</strain>
    </source>
</reference>
<dbReference type="PANTHER" id="PTHR35569">
    <property type="entry name" value="CYANAMIDE HYDRATASE DDI2-RELATED"/>
    <property type="match status" value="1"/>
</dbReference>
<name>A0A7I9YYV3_MYCBU</name>
<organism evidence="2 3">
    <name type="scientific">Mycobacterium bourgelatii</name>
    <dbReference type="NCBI Taxonomy" id="1273442"/>
    <lineage>
        <taxon>Bacteria</taxon>
        <taxon>Bacillati</taxon>
        <taxon>Actinomycetota</taxon>
        <taxon>Actinomycetes</taxon>
        <taxon>Mycobacteriales</taxon>
        <taxon>Mycobacteriaceae</taxon>
        <taxon>Mycobacterium</taxon>
    </lineage>
</organism>
<dbReference type="EMBL" id="BLKZ01000002">
    <property type="protein sequence ID" value="GFG93910.1"/>
    <property type="molecule type" value="Genomic_DNA"/>
</dbReference>
<keyword evidence="3" id="KW-1185">Reference proteome</keyword>
<dbReference type="Gene3D" id="1.10.3210.10">
    <property type="entry name" value="Hypothetical protein af1432"/>
    <property type="match status" value="1"/>
</dbReference>
<evidence type="ECO:0000313" key="2">
    <source>
        <dbReference type="EMBL" id="GFG93910.1"/>
    </source>
</evidence>
<dbReference type="PANTHER" id="PTHR35569:SF1">
    <property type="entry name" value="CYANAMIDE HYDRATASE DDI2-RELATED"/>
    <property type="match status" value="1"/>
</dbReference>
<feature type="domain" description="HD" evidence="1">
    <location>
        <begin position="88"/>
        <end position="129"/>
    </location>
</feature>
<dbReference type="RefSeq" id="WP_163719564.1">
    <property type="nucleotide sequence ID" value="NZ_BLKZ01000002.1"/>
</dbReference>
<protein>
    <recommendedName>
        <fullName evidence="1">HD domain-containing protein</fullName>
    </recommendedName>
</protein>
<comment type="caution">
    <text evidence="2">The sequence shown here is derived from an EMBL/GenBank/DDBJ whole genome shotgun (WGS) entry which is preliminary data.</text>
</comment>
<dbReference type="Proteomes" id="UP000465360">
    <property type="component" value="Unassembled WGS sequence"/>
</dbReference>
<accession>A0A7I9YYV3</accession>
<dbReference type="CDD" id="cd00077">
    <property type="entry name" value="HDc"/>
    <property type="match status" value="1"/>
</dbReference>
<dbReference type="InterPro" id="IPR006674">
    <property type="entry name" value="HD_domain"/>
</dbReference>
<dbReference type="Pfam" id="PF01966">
    <property type="entry name" value="HD"/>
    <property type="match status" value="1"/>
</dbReference>
<gene>
    <name evidence="2" type="ORF">MBOU_59520</name>
</gene>
<dbReference type="InterPro" id="IPR003607">
    <property type="entry name" value="HD/PDEase_dom"/>
</dbReference>
<proteinExistence type="predicted"/>
<evidence type="ECO:0000313" key="3">
    <source>
        <dbReference type="Proteomes" id="UP000465360"/>
    </source>
</evidence>
<evidence type="ECO:0000259" key="1">
    <source>
        <dbReference type="Pfam" id="PF01966"/>
    </source>
</evidence>
<dbReference type="AlphaFoldDB" id="A0A7I9YYV3"/>
<sequence>MSTPDFNRLGGLAWVERSGGQLSRAERRRLVAAIALGQWQNAVGRVRLALGRIPAAAARIDLDTFRVPDSKFAREAEQACAELPDVVVGHSYRTWMFGRALAAVDGNELDDELFYCGALLHDHGIVAPTPNRDFTLASVERMRTCAQAAQLPEDRRELLADGICVHLTPGVTVEADGALGCYVQWGAMVDIAGLRIWDITPGNVEETLRRYPRGDLKSQLLDMVRAEAAAVPKGRFSLLMRCGFPLAVRMAPFDS</sequence>
<dbReference type="SUPFAM" id="SSF109604">
    <property type="entry name" value="HD-domain/PDEase-like"/>
    <property type="match status" value="1"/>
</dbReference>